<evidence type="ECO:0000256" key="2">
    <source>
        <dbReference type="RuleBase" id="RU364082"/>
    </source>
</evidence>
<dbReference type="SUPFAM" id="SSF51735">
    <property type="entry name" value="NAD(P)-binding Rossmann-fold domains"/>
    <property type="match status" value="1"/>
</dbReference>
<dbReference type="CDD" id="cd05254">
    <property type="entry name" value="dTDP_HR_like_SDR_e"/>
    <property type="match status" value="1"/>
</dbReference>
<dbReference type="InterPro" id="IPR005913">
    <property type="entry name" value="dTDP_dehydrorham_reduct"/>
</dbReference>
<reference evidence="4 5" key="1">
    <citation type="journal article" date="2016" name="Nat. Commun.">
        <title>Thousands of microbial genomes shed light on interconnected biogeochemical processes in an aquifer system.</title>
        <authorList>
            <person name="Anantharaman K."/>
            <person name="Brown C.T."/>
            <person name="Hug L.A."/>
            <person name="Sharon I."/>
            <person name="Castelle C.J."/>
            <person name="Probst A.J."/>
            <person name="Thomas B.C."/>
            <person name="Singh A."/>
            <person name="Wilkins M.J."/>
            <person name="Karaoz U."/>
            <person name="Brodie E.L."/>
            <person name="Williams K.H."/>
            <person name="Hubbard S.S."/>
            <person name="Banfield J.F."/>
        </authorList>
    </citation>
    <scope>NUCLEOTIDE SEQUENCE [LARGE SCALE GENOMIC DNA]</scope>
</reference>
<comment type="similarity">
    <text evidence="1 2">Belongs to the dTDP-4-dehydrorhamnose reductase family.</text>
</comment>
<dbReference type="PANTHER" id="PTHR10491">
    <property type="entry name" value="DTDP-4-DEHYDRORHAMNOSE REDUCTASE"/>
    <property type="match status" value="1"/>
</dbReference>
<protein>
    <recommendedName>
        <fullName evidence="2">dTDP-4-dehydrorhamnose reductase</fullName>
        <ecNumber evidence="2">1.1.1.133</ecNumber>
    </recommendedName>
</protein>
<dbReference type="GO" id="GO:0019305">
    <property type="term" value="P:dTDP-rhamnose biosynthetic process"/>
    <property type="evidence" value="ECO:0007669"/>
    <property type="project" value="UniProtKB-UniPathway"/>
</dbReference>
<dbReference type="InterPro" id="IPR036291">
    <property type="entry name" value="NAD(P)-bd_dom_sf"/>
</dbReference>
<dbReference type="GO" id="GO:0008831">
    <property type="term" value="F:dTDP-4-dehydrorhamnose reductase activity"/>
    <property type="evidence" value="ECO:0007669"/>
    <property type="project" value="UniProtKB-EC"/>
</dbReference>
<evidence type="ECO:0000256" key="1">
    <source>
        <dbReference type="ARBA" id="ARBA00010944"/>
    </source>
</evidence>
<dbReference type="Pfam" id="PF04321">
    <property type="entry name" value="RmlD_sub_bind"/>
    <property type="match status" value="1"/>
</dbReference>
<dbReference type="Proteomes" id="UP000176317">
    <property type="component" value="Unassembled WGS sequence"/>
</dbReference>
<accession>A0A1F5G1Q1</accession>
<evidence type="ECO:0000259" key="3">
    <source>
        <dbReference type="Pfam" id="PF04321"/>
    </source>
</evidence>
<comment type="pathway">
    <text evidence="2">Carbohydrate biosynthesis; dTDP-L-rhamnose biosynthesis.</text>
</comment>
<name>A0A1F5G1Q1_9BACT</name>
<feature type="domain" description="RmlD-like substrate binding" evidence="3">
    <location>
        <begin position="5"/>
        <end position="298"/>
    </location>
</feature>
<proteinExistence type="inferred from homology"/>
<dbReference type="PANTHER" id="PTHR10491:SF4">
    <property type="entry name" value="METHIONINE ADENOSYLTRANSFERASE 2 SUBUNIT BETA"/>
    <property type="match status" value="1"/>
</dbReference>
<dbReference type="EMBL" id="MFAT01000057">
    <property type="protein sequence ID" value="OGD85755.1"/>
    <property type="molecule type" value="Genomic_DNA"/>
</dbReference>
<evidence type="ECO:0000313" key="4">
    <source>
        <dbReference type="EMBL" id="OGD85755.1"/>
    </source>
</evidence>
<comment type="function">
    <text evidence="2">Catalyzes the reduction of dTDP-6-deoxy-L-lyxo-4-hexulose to yield dTDP-L-rhamnose.</text>
</comment>
<keyword evidence="2" id="KW-0560">Oxidoreductase</keyword>
<dbReference type="Gene3D" id="3.40.50.720">
    <property type="entry name" value="NAD(P)-binding Rossmann-like Domain"/>
    <property type="match status" value="1"/>
</dbReference>
<dbReference type="AlphaFoldDB" id="A0A1F5G1Q1"/>
<sequence length="302" mass="33817">MKTTIGIIGSQSMVGSQVCTLLSKTKTFELVKADLIADIKVDITDKKSVESFFKNYNFEWLILFSAYTDVNGAEKQRDDKTGSCYRINVLGSANIANACKIRSCKLIFISTDYVFDGSKGPYSESAPSGPNIQKVGWYGITKIKAEYYIQKTLPQSDFIILRIAYPYSGIDTGKDDLVLRITKLYKKGTLYPMYTDQIITPTFIPDIAEAIKLLILNKQHGIFHVASPITTTQYQFAKELLKILKGKDVKIQTSQLKKLKSDPNISPRPVNGGLKVEKIQQLGLSPINWKDGIKQIPKEIIN</sequence>
<dbReference type="EC" id="1.1.1.133" evidence="2"/>
<gene>
    <name evidence="4" type="ORF">A2164_01960</name>
</gene>
<comment type="caution">
    <text evidence="4">The sequence shown here is derived from an EMBL/GenBank/DDBJ whole genome shotgun (WGS) entry which is preliminary data.</text>
</comment>
<keyword evidence="2" id="KW-0521">NADP</keyword>
<dbReference type="InterPro" id="IPR029903">
    <property type="entry name" value="RmlD-like-bd"/>
</dbReference>
<organism evidence="4 5">
    <name type="scientific">Candidatus Curtissbacteria bacterium RBG_13_35_7</name>
    <dbReference type="NCBI Taxonomy" id="1797705"/>
    <lineage>
        <taxon>Bacteria</taxon>
        <taxon>Candidatus Curtissiibacteriota</taxon>
    </lineage>
</organism>
<evidence type="ECO:0000313" key="5">
    <source>
        <dbReference type="Proteomes" id="UP000176317"/>
    </source>
</evidence>
<dbReference type="UniPathway" id="UPA00124"/>